<dbReference type="FunFam" id="1.10.150.20:FF:000003">
    <property type="entry name" value="DNA polymerase I"/>
    <property type="match status" value="1"/>
</dbReference>
<dbReference type="GO" id="GO:0003677">
    <property type="term" value="F:DNA binding"/>
    <property type="evidence" value="ECO:0007669"/>
    <property type="project" value="UniProtKB-KW"/>
</dbReference>
<dbReference type="InterPro" id="IPR002421">
    <property type="entry name" value="5-3_exonuclease"/>
</dbReference>
<dbReference type="GO" id="GO:0033567">
    <property type="term" value="P:DNA replication, Okazaki fragment processing"/>
    <property type="evidence" value="ECO:0007669"/>
    <property type="project" value="InterPro"/>
</dbReference>
<keyword evidence="1" id="KW-0540">Nuclease</keyword>
<evidence type="ECO:0000313" key="8">
    <source>
        <dbReference type="Proteomes" id="UP001057291"/>
    </source>
</evidence>
<gene>
    <name evidence="7" type="ORF">DNHGIG_20380</name>
</gene>
<dbReference type="PANTHER" id="PTHR42646:SF2">
    <property type="entry name" value="5'-3' EXONUCLEASE FAMILY PROTEIN"/>
    <property type="match status" value="1"/>
</dbReference>
<protein>
    <recommendedName>
        <fullName evidence="5">5'-3' exonuclease</fullName>
    </recommendedName>
</protein>
<dbReference type="GO" id="GO:0008409">
    <property type="term" value="F:5'-3' exonuclease activity"/>
    <property type="evidence" value="ECO:0007669"/>
    <property type="project" value="InterPro"/>
</dbReference>
<evidence type="ECO:0000256" key="1">
    <source>
        <dbReference type="ARBA" id="ARBA00022722"/>
    </source>
</evidence>
<evidence type="ECO:0000256" key="3">
    <source>
        <dbReference type="ARBA" id="ARBA00023125"/>
    </source>
</evidence>
<dbReference type="SUPFAM" id="SSF88723">
    <property type="entry name" value="PIN domain-like"/>
    <property type="match status" value="1"/>
</dbReference>
<dbReference type="Pfam" id="PF01367">
    <property type="entry name" value="5_3_exonuc"/>
    <property type="match status" value="1"/>
</dbReference>
<dbReference type="PANTHER" id="PTHR42646">
    <property type="entry name" value="FLAP ENDONUCLEASE XNI"/>
    <property type="match status" value="1"/>
</dbReference>
<dbReference type="SMART" id="SM00279">
    <property type="entry name" value="HhH2"/>
    <property type="match status" value="1"/>
</dbReference>
<dbReference type="SMART" id="SM00475">
    <property type="entry name" value="53EXOc"/>
    <property type="match status" value="1"/>
</dbReference>
<dbReference type="InterPro" id="IPR036279">
    <property type="entry name" value="5-3_exonuclease_C_sf"/>
</dbReference>
<evidence type="ECO:0000313" key="7">
    <source>
        <dbReference type="EMBL" id="GIM46489.1"/>
    </source>
</evidence>
<dbReference type="InterPro" id="IPR020046">
    <property type="entry name" value="5-3_exonucl_a-hlix_arch_N"/>
</dbReference>
<dbReference type="CDD" id="cd09898">
    <property type="entry name" value="H3TH_53EXO"/>
    <property type="match status" value="1"/>
</dbReference>
<dbReference type="CDD" id="cd09859">
    <property type="entry name" value="PIN_53EXO"/>
    <property type="match status" value="1"/>
</dbReference>
<name>A0AAV4LFR1_9BACL</name>
<feature type="domain" description="5'-3' exonuclease" evidence="6">
    <location>
        <begin position="1"/>
        <end position="266"/>
    </location>
</feature>
<dbReference type="SUPFAM" id="SSF47807">
    <property type="entry name" value="5' to 3' exonuclease, C-terminal subdomain"/>
    <property type="match status" value="1"/>
</dbReference>
<dbReference type="AlphaFoldDB" id="A0AAV4LFR1"/>
<dbReference type="GO" id="GO:0017108">
    <property type="term" value="F:5'-flap endonuclease activity"/>
    <property type="evidence" value="ECO:0007669"/>
    <property type="project" value="InterPro"/>
</dbReference>
<dbReference type="InterPro" id="IPR029060">
    <property type="entry name" value="PIN-like_dom_sf"/>
</dbReference>
<dbReference type="Gene3D" id="1.10.150.20">
    <property type="entry name" value="5' to 3' exonuclease, C-terminal subdomain"/>
    <property type="match status" value="1"/>
</dbReference>
<proteinExistence type="predicted"/>
<keyword evidence="8" id="KW-1185">Reference proteome</keyword>
<evidence type="ECO:0000256" key="5">
    <source>
        <dbReference type="ARBA" id="ARBA00050026"/>
    </source>
</evidence>
<dbReference type="Pfam" id="PF02739">
    <property type="entry name" value="5_3_exonuc_N"/>
    <property type="match status" value="1"/>
</dbReference>
<dbReference type="InterPro" id="IPR020045">
    <property type="entry name" value="DNA_polI_H3TH"/>
</dbReference>
<keyword evidence="3" id="KW-0238">DNA-binding</keyword>
<dbReference type="InterPro" id="IPR008918">
    <property type="entry name" value="HhH2"/>
</dbReference>
<accession>A0AAV4LFR1</accession>
<dbReference type="Gene3D" id="3.40.50.1010">
    <property type="entry name" value="5'-nuclease"/>
    <property type="match status" value="1"/>
</dbReference>
<evidence type="ECO:0000256" key="4">
    <source>
        <dbReference type="ARBA" id="ARBA00049957"/>
    </source>
</evidence>
<dbReference type="InterPro" id="IPR038969">
    <property type="entry name" value="FEN"/>
</dbReference>
<comment type="function">
    <text evidence="4">5'-3' exonuclease acting preferentially on double-stranded DNA.</text>
</comment>
<reference evidence="7" key="1">
    <citation type="journal article" date="2023" name="Int. J. Syst. Evol. Microbiol.">
        <title>Collibacillus ludicampi gen. nov., sp. nov., a new soil bacterium of the family Alicyclobacillaceae.</title>
        <authorList>
            <person name="Jojima T."/>
            <person name="Ioku Y."/>
            <person name="Fukuta Y."/>
            <person name="Shirasaka N."/>
            <person name="Matsumura Y."/>
            <person name="Mori M."/>
        </authorList>
    </citation>
    <scope>NUCLEOTIDE SEQUENCE</scope>
    <source>
        <strain evidence="7">TP075</strain>
    </source>
</reference>
<dbReference type="EMBL" id="BOQE01000001">
    <property type="protein sequence ID" value="GIM46489.1"/>
    <property type="molecule type" value="Genomic_DNA"/>
</dbReference>
<evidence type="ECO:0000256" key="2">
    <source>
        <dbReference type="ARBA" id="ARBA00022801"/>
    </source>
</evidence>
<sequence length="295" mass="33294">MQPYNFLVIDGSSLLVRAFFASSYGGRVKQTAKGIYTNAVFGFMRMLLTACERVRPSHLFVAWDVSRDTFRRELYPEYKATRGELPVELHPQFDLAREILASLSVAQHQDTRYEADDLIGSMAACAAKEGHRVLILTGDRDALQLVGENVTVAIMKKGMTELEYYTPEYLLETWGCTPSQITDLKGLMGDASDNIPGVPGIGEKTAKKLLLQYGTIEGLFEQIDTMKGKIREKIETYRETAVLSKRLATILTDVPLPLRIDDCRCRFDIEAARPRMMELELTRIIQQLERSWASA</sequence>
<keyword evidence="2" id="KW-0378">Hydrolase</keyword>
<organism evidence="7 8">
    <name type="scientific">Collibacillus ludicampi</name>
    <dbReference type="NCBI Taxonomy" id="2771369"/>
    <lineage>
        <taxon>Bacteria</taxon>
        <taxon>Bacillati</taxon>
        <taxon>Bacillota</taxon>
        <taxon>Bacilli</taxon>
        <taxon>Bacillales</taxon>
        <taxon>Alicyclobacillaceae</taxon>
        <taxon>Collibacillus</taxon>
    </lineage>
</organism>
<comment type="caution">
    <text evidence="7">The sequence shown here is derived from an EMBL/GenBank/DDBJ whole genome shotgun (WGS) entry which is preliminary data.</text>
</comment>
<dbReference type="RefSeq" id="WP_282199585.1">
    <property type="nucleotide sequence ID" value="NZ_BOQE01000001.1"/>
</dbReference>
<dbReference type="Proteomes" id="UP001057291">
    <property type="component" value="Unassembled WGS sequence"/>
</dbReference>
<evidence type="ECO:0000259" key="6">
    <source>
        <dbReference type="SMART" id="SM00475"/>
    </source>
</evidence>